<dbReference type="GO" id="GO:0003700">
    <property type="term" value="F:DNA-binding transcription factor activity"/>
    <property type="evidence" value="ECO:0007669"/>
    <property type="project" value="InterPro"/>
</dbReference>
<dbReference type="PROSITE" id="PS51257">
    <property type="entry name" value="PROKAR_LIPOPROTEIN"/>
    <property type="match status" value="1"/>
</dbReference>
<reference evidence="9" key="1">
    <citation type="submission" date="2020-07" db="EMBL/GenBank/DDBJ databases">
        <title>Genome sequence and genetic diversity analysis of an under-domesticated orphan crop, white fonio (Digitaria exilis).</title>
        <authorList>
            <person name="Bennetzen J.L."/>
            <person name="Chen S."/>
            <person name="Ma X."/>
            <person name="Wang X."/>
            <person name="Yssel A.E.J."/>
            <person name="Chaluvadi S.R."/>
            <person name="Johnson M."/>
            <person name="Gangashetty P."/>
            <person name="Hamidou F."/>
            <person name="Sanogo M.D."/>
            <person name="Zwaenepoel A."/>
            <person name="Wallace J."/>
            <person name="Van De Peer Y."/>
            <person name="Van Deynze A."/>
        </authorList>
    </citation>
    <scope>NUCLEOTIDE SEQUENCE</scope>
    <source>
        <tissue evidence="9">Leaves</tissue>
    </source>
</reference>
<dbReference type="SMART" id="SM00380">
    <property type="entry name" value="AP2"/>
    <property type="match status" value="2"/>
</dbReference>
<keyword evidence="4" id="KW-0804">Transcription</keyword>
<feature type="compositionally biased region" description="Basic residues" evidence="7">
    <location>
        <begin position="46"/>
        <end position="58"/>
    </location>
</feature>
<dbReference type="InterPro" id="IPR036955">
    <property type="entry name" value="AP2/ERF_dom_sf"/>
</dbReference>
<dbReference type="AlphaFoldDB" id="A0A835C3T6"/>
<dbReference type="GO" id="GO:0005634">
    <property type="term" value="C:nucleus"/>
    <property type="evidence" value="ECO:0007669"/>
    <property type="project" value="UniProtKB-SubCell"/>
</dbReference>
<dbReference type="InterPro" id="IPR016177">
    <property type="entry name" value="DNA-bd_dom_sf"/>
</dbReference>
<dbReference type="CDD" id="cd00018">
    <property type="entry name" value="AP2"/>
    <property type="match status" value="2"/>
</dbReference>
<gene>
    <name evidence="9" type="ORF">HU200_025898</name>
</gene>
<dbReference type="Gene3D" id="3.30.730.10">
    <property type="entry name" value="AP2/ERF domain"/>
    <property type="match status" value="2"/>
</dbReference>
<feature type="region of interest" description="Disordered" evidence="7">
    <location>
        <begin position="255"/>
        <end position="285"/>
    </location>
</feature>
<feature type="region of interest" description="Disordered" evidence="7">
    <location>
        <begin position="44"/>
        <end position="65"/>
    </location>
</feature>
<keyword evidence="10" id="KW-1185">Reference proteome</keyword>
<accession>A0A835C3T6</accession>
<comment type="subcellular location">
    <subcellularLocation>
        <location evidence="1">Nucleus</location>
    </subcellularLocation>
</comment>
<evidence type="ECO:0000256" key="5">
    <source>
        <dbReference type="ARBA" id="ARBA00023242"/>
    </source>
</evidence>
<proteinExistence type="inferred from homology"/>
<dbReference type="Gramene" id="Dexi5B01G0030640.1">
    <property type="protein sequence ID" value="Dexi5B01G0030640.1:cds"/>
    <property type="gene ID" value="Dexi5B01G0030640"/>
</dbReference>
<protein>
    <recommendedName>
        <fullName evidence="8">AP2/ERF domain-containing protein</fullName>
    </recommendedName>
</protein>
<dbReference type="GO" id="GO:0003677">
    <property type="term" value="F:DNA binding"/>
    <property type="evidence" value="ECO:0007669"/>
    <property type="project" value="UniProtKB-KW"/>
</dbReference>
<dbReference type="PANTHER" id="PTHR32467">
    <property type="entry name" value="AP2-LIKE ETHYLENE-RESPONSIVE TRANSCRIPTION FACTOR"/>
    <property type="match status" value="1"/>
</dbReference>
<dbReference type="OrthoDB" id="207175at2759"/>
<keyword evidence="3" id="KW-0238">DNA-binding</keyword>
<evidence type="ECO:0000313" key="10">
    <source>
        <dbReference type="Proteomes" id="UP000636709"/>
    </source>
</evidence>
<sequence>MTRPHCSATPLSPSSRVSSSLSCVSSSASSSTCSCYVPASWTPKCGGKKKRSNRRRAKNGASDAAAAVPRRYSSIYRGVTRHKSSGKFEAHLWDSHVRNPTKNKKGRQGAFDSEGAAAHTYDLAAIKYWGSDCKLNFPLESYSHEHERMQRMTREAYLATLRRGSSSFSRGASVYRGVSRHHYNGRWEARIGYANAKKYLYLGVFGTQEEAARAYDLAAVELRGHAAITNFDISSYADYLQKKLEVPKAAQPRLALKPKAEPVDEEAPSLPINATTTSRPLLTPKPEPVDELDDHLAPAPGPLLLDADDVDHAIAEILPGLGMDPADFEARYPARRARALWWPSSDDHQLRGLPDAGRFEDDIEALFEAFIPGHGEVQVQVQVQSPAAVVADASGADAVSYAAAAITSLASGSWW</sequence>
<keyword evidence="2" id="KW-0805">Transcription regulation</keyword>
<dbReference type="SUPFAM" id="SSF54171">
    <property type="entry name" value="DNA-binding domain"/>
    <property type="match status" value="2"/>
</dbReference>
<evidence type="ECO:0000256" key="3">
    <source>
        <dbReference type="ARBA" id="ARBA00023125"/>
    </source>
</evidence>
<comment type="similarity">
    <text evidence="6">Belongs to the AP2/ERF transcription factor family. AP2 subfamily.</text>
</comment>
<evidence type="ECO:0000313" key="9">
    <source>
        <dbReference type="EMBL" id="KAF8716804.1"/>
    </source>
</evidence>
<evidence type="ECO:0000256" key="2">
    <source>
        <dbReference type="ARBA" id="ARBA00023015"/>
    </source>
</evidence>
<dbReference type="PROSITE" id="PS51032">
    <property type="entry name" value="AP2_ERF"/>
    <property type="match status" value="2"/>
</dbReference>
<keyword evidence="5" id="KW-0539">Nucleus</keyword>
<dbReference type="Proteomes" id="UP000636709">
    <property type="component" value="Unassembled WGS sequence"/>
</dbReference>
<dbReference type="PRINTS" id="PR00367">
    <property type="entry name" value="ETHRSPELEMNT"/>
</dbReference>
<feature type="domain" description="AP2/ERF" evidence="8">
    <location>
        <begin position="174"/>
        <end position="232"/>
    </location>
</feature>
<evidence type="ECO:0000256" key="4">
    <source>
        <dbReference type="ARBA" id="ARBA00023163"/>
    </source>
</evidence>
<dbReference type="PANTHER" id="PTHR32467:SF249">
    <property type="entry name" value="AP2_ERF DOMAIN-CONTAINING PROTEIN"/>
    <property type="match status" value="1"/>
</dbReference>
<evidence type="ECO:0000256" key="6">
    <source>
        <dbReference type="ARBA" id="ARBA00037973"/>
    </source>
</evidence>
<evidence type="ECO:0000256" key="7">
    <source>
        <dbReference type="SAM" id="MobiDB-lite"/>
    </source>
</evidence>
<dbReference type="InterPro" id="IPR001471">
    <property type="entry name" value="AP2/ERF_dom"/>
</dbReference>
<comment type="caution">
    <text evidence="9">The sequence shown here is derived from an EMBL/GenBank/DDBJ whole genome shotgun (WGS) entry which is preliminary data.</text>
</comment>
<organism evidence="9 10">
    <name type="scientific">Digitaria exilis</name>
    <dbReference type="NCBI Taxonomy" id="1010633"/>
    <lineage>
        <taxon>Eukaryota</taxon>
        <taxon>Viridiplantae</taxon>
        <taxon>Streptophyta</taxon>
        <taxon>Embryophyta</taxon>
        <taxon>Tracheophyta</taxon>
        <taxon>Spermatophyta</taxon>
        <taxon>Magnoliopsida</taxon>
        <taxon>Liliopsida</taxon>
        <taxon>Poales</taxon>
        <taxon>Poaceae</taxon>
        <taxon>PACMAD clade</taxon>
        <taxon>Panicoideae</taxon>
        <taxon>Panicodae</taxon>
        <taxon>Paniceae</taxon>
        <taxon>Anthephorinae</taxon>
        <taxon>Digitaria</taxon>
    </lineage>
</organism>
<evidence type="ECO:0000259" key="8">
    <source>
        <dbReference type="PROSITE" id="PS51032"/>
    </source>
</evidence>
<dbReference type="Pfam" id="PF00847">
    <property type="entry name" value="AP2"/>
    <property type="match status" value="1"/>
</dbReference>
<dbReference type="EMBL" id="JACEFO010001719">
    <property type="protein sequence ID" value="KAF8716804.1"/>
    <property type="molecule type" value="Genomic_DNA"/>
</dbReference>
<feature type="domain" description="AP2/ERF" evidence="8">
    <location>
        <begin position="75"/>
        <end position="138"/>
    </location>
</feature>
<name>A0A835C3T6_9POAL</name>
<evidence type="ECO:0000256" key="1">
    <source>
        <dbReference type="ARBA" id="ARBA00004123"/>
    </source>
</evidence>